<proteinExistence type="predicted"/>
<gene>
    <name evidence="1" type="ORF">LCI18_004663</name>
</gene>
<name>A0ACD3YXK6_FUSSC</name>
<accession>A0ACD3YXK6</accession>
<evidence type="ECO:0000313" key="1">
    <source>
        <dbReference type="EMBL" id="UPK93728.1"/>
    </source>
</evidence>
<sequence>MVTKIYPPSPPFHSLRLATAADIPRMAELSVLGFKDSEIFRFERPGYESFPHDSIASFANMYRSQLQDPRVVAIVAEEAPRPDDATYFQPPHHDATLVGRVVVGVASWVLPEGSSRTGQFVVPGVGDPEPAPDRDLCQRRLDLFTRTKEATENKYLSGKVICDKLVVHPSYQQRGHGTAMLRWGLSLCNRDGVDQGVIPSHVGEPVYLWMGYQVVGEMEVPDDGDVEGFRQRVVVYKAAQRN</sequence>
<protein>
    <submittedName>
        <fullName evidence="1">Uncharacterized protein</fullName>
    </submittedName>
</protein>
<dbReference type="Proteomes" id="UP000830768">
    <property type="component" value="Chromosome 4"/>
</dbReference>
<reference evidence="1" key="1">
    <citation type="submission" date="2021-11" db="EMBL/GenBank/DDBJ databases">
        <title>Fusarium solani-melongenae Genome sequencing and assembly.</title>
        <authorList>
            <person name="Xie S."/>
            <person name="Huang L."/>
            <person name="Zhang X."/>
        </authorList>
    </citation>
    <scope>NUCLEOTIDE SEQUENCE</scope>
    <source>
        <strain evidence="1">CRI 24-3</strain>
    </source>
</reference>
<keyword evidence="2" id="KW-1185">Reference proteome</keyword>
<organism evidence="1 2">
    <name type="scientific">Fusarium solani subsp. cucurbitae</name>
    <name type="common">Neocosmosporum cucurbitae</name>
    <dbReference type="NCBI Taxonomy" id="2747967"/>
    <lineage>
        <taxon>Eukaryota</taxon>
        <taxon>Fungi</taxon>
        <taxon>Dikarya</taxon>
        <taxon>Ascomycota</taxon>
        <taxon>Pezizomycotina</taxon>
        <taxon>Sordariomycetes</taxon>
        <taxon>Hypocreomycetidae</taxon>
        <taxon>Hypocreales</taxon>
        <taxon>Nectriaceae</taxon>
        <taxon>Fusarium</taxon>
        <taxon>Fusarium solani species complex</taxon>
    </lineage>
</organism>
<evidence type="ECO:0000313" key="2">
    <source>
        <dbReference type="Proteomes" id="UP000830768"/>
    </source>
</evidence>
<dbReference type="EMBL" id="CP090033">
    <property type="protein sequence ID" value="UPK93728.1"/>
    <property type="molecule type" value="Genomic_DNA"/>
</dbReference>